<dbReference type="GeneID" id="41975644"/>
<comment type="caution">
    <text evidence="10">The sequence shown here is derived from an EMBL/GenBank/DDBJ whole genome shotgun (WGS) entry which is preliminary data.</text>
</comment>
<comment type="similarity">
    <text evidence="8">Belongs to the ustYa family.</text>
</comment>
<sequence>MAKVYHSVPLDDESLDGKPEKHVRSIRLDGELLSSTAQRASKHWIWLVHAILLSVSMTLFTITFCNKAGKPTDLSYTRKYSSYSPVAPIVKYETSRWNLTPIVEGEFVGYGPKVDEAWDRIANSMGDTMISKEELDRLGLPKNSLKIKHPVTGKEGYRAAVEVFHQLHCLNLVRQAVYKDYYMKDKENDIGGAEGKEDLDGHVDHCIETLRMNLMCQSDIGIFTFRTYPEYGYADDDYWPDFSTLHTCRNFEDIRTWAIDKTVAWDHDV</sequence>
<evidence type="ECO:0000256" key="7">
    <source>
        <dbReference type="ARBA" id="ARBA00023180"/>
    </source>
</evidence>
<protein>
    <recommendedName>
        <fullName evidence="12">Cyclochlorotine biosynthesis protein O</fullName>
    </recommendedName>
</protein>
<dbReference type="RefSeq" id="XP_030992519.1">
    <property type="nucleotide sequence ID" value="XM_031143025.1"/>
</dbReference>
<name>A0A507B1G3_9PEZI</name>
<evidence type="ECO:0008006" key="12">
    <source>
        <dbReference type="Google" id="ProtNLM"/>
    </source>
</evidence>
<evidence type="ECO:0000313" key="11">
    <source>
        <dbReference type="Proteomes" id="UP000319257"/>
    </source>
</evidence>
<evidence type="ECO:0000313" key="10">
    <source>
        <dbReference type="EMBL" id="TPX10808.1"/>
    </source>
</evidence>
<dbReference type="Pfam" id="PF11807">
    <property type="entry name" value="UstYa"/>
    <property type="match status" value="1"/>
</dbReference>
<keyword evidence="7" id="KW-0325">Glycoprotein</keyword>
<evidence type="ECO:0000256" key="1">
    <source>
        <dbReference type="ARBA" id="ARBA00004167"/>
    </source>
</evidence>
<evidence type="ECO:0000256" key="4">
    <source>
        <dbReference type="ARBA" id="ARBA00022989"/>
    </source>
</evidence>
<evidence type="ECO:0000256" key="8">
    <source>
        <dbReference type="ARBA" id="ARBA00035112"/>
    </source>
</evidence>
<keyword evidence="11" id="KW-1185">Reference proteome</keyword>
<keyword evidence="6 9" id="KW-0472">Membrane</keyword>
<dbReference type="InterPro" id="IPR021765">
    <property type="entry name" value="UstYa-like"/>
</dbReference>
<comment type="subcellular location">
    <subcellularLocation>
        <location evidence="1">Membrane</location>
        <topology evidence="1">Single-pass membrane protein</topology>
    </subcellularLocation>
</comment>
<dbReference type="AlphaFoldDB" id="A0A507B1G3"/>
<dbReference type="EMBL" id="SKBQ01000053">
    <property type="protein sequence ID" value="TPX10808.1"/>
    <property type="molecule type" value="Genomic_DNA"/>
</dbReference>
<dbReference type="STRING" id="1093900.A0A507B1G3"/>
<dbReference type="GO" id="GO:0016020">
    <property type="term" value="C:membrane"/>
    <property type="evidence" value="ECO:0007669"/>
    <property type="project" value="UniProtKB-SubCell"/>
</dbReference>
<proteinExistence type="inferred from homology"/>
<gene>
    <name evidence="10" type="ORF">E0L32_008197</name>
</gene>
<dbReference type="Proteomes" id="UP000319257">
    <property type="component" value="Unassembled WGS sequence"/>
</dbReference>
<keyword evidence="4 9" id="KW-1133">Transmembrane helix</keyword>
<dbReference type="InParanoid" id="A0A507B1G3"/>
<dbReference type="GO" id="GO:0043386">
    <property type="term" value="P:mycotoxin biosynthetic process"/>
    <property type="evidence" value="ECO:0007669"/>
    <property type="project" value="InterPro"/>
</dbReference>
<evidence type="ECO:0000256" key="2">
    <source>
        <dbReference type="ARBA" id="ARBA00004685"/>
    </source>
</evidence>
<accession>A0A507B1G3</accession>
<organism evidence="10 11">
    <name type="scientific">Thyridium curvatum</name>
    <dbReference type="NCBI Taxonomy" id="1093900"/>
    <lineage>
        <taxon>Eukaryota</taxon>
        <taxon>Fungi</taxon>
        <taxon>Dikarya</taxon>
        <taxon>Ascomycota</taxon>
        <taxon>Pezizomycotina</taxon>
        <taxon>Sordariomycetes</taxon>
        <taxon>Sordariomycetidae</taxon>
        <taxon>Thyridiales</taxon>
        <taxon>Thyridiaceae</taxon>
        <taxon>Thyridium</taxon>
    </lineage>
</organism>
<evidence type="ECO:0000256" key="5">
    <source>
        <dbReference type="ARBA" id="ARBA00023026"/>
    </source>
</evidence>
<keyword evidence="5" id="KW-0843">Virulence</keyword>
<dbReference type="PANTHER" id="PTHR33365">
    <property type="entry name" value="YALI0B05434P"/>
    <property type="match status" value="1"/>
</dbReference>
<evidence type="ECO:0000256" key="6">
    <source>
        <dbReference type="ARBA" id="ARBA00023136"/>
    </source>
</evidence>
<feature type="transmembrane region" description="Helical" evidence="9">
    <location>
        <begin position="44"/>
        <end position="65"/>
    </location>
</feature>
<evidence type="ECO:0000256" key="9">
    <source>
        <dbReference type="SAM" id="Phobius"/>
    </source>
</evidence>
<dbReference type="PANTHER" id="PTHR33365:SF4">
    <property type="entry name" value="CYCLOCHLOROTINE BIOSYNTHESIS PROTEIN O"/>
    <property type="match status" value="1"/>
</dbReference>
<evidence type="ECO:0000256" key="3">
    <source>
        <dbReference type="ARBA" id="ARBA00022692"/>
    </source>
</evidence>
<reference evidence="10 11" key="1">
    <citation type="submission" date="2019-06" db="EMBL/GenBank/DDBJ databases">
        <title>Draft genome sequence of the filamentous fungus Phialemoniopsis curvata isolated from diesel fuel.</title>
        <authorList>
            <person name="Varaljay V.A."/>
            <person name="Lyon W.J."/>
            <person name="Crouch A.L."/>
            <person name="Drake C.E."/>
            <person name="Hollomon J.M."/>
            <person name="Nadeau L.J."/>
            <person name="Nunn H.S."/>
            <person name="Stevenson B.S."/>
            <person name="Bojanowski C.L."/>
            <person name="Crookes-Goodson W.J."/>
        </authorList>
    </citation>
    <scope>NUCLEOTIDE SEQUENCE [LARGE SCALE GENOMIC DNA]</scope>
    <source>
        <strain evidence="10 11">D216</strain>
    </source>
</reference>
<comment type="pathway">
    <text evidence="2">Mycotoxin biosynthesis.</text>
</comment>
<dbReference type="OrthoDB" id="3687641at2759"/>
<keyword evidence="3 9" id="KW-0812">Transmembrane</keyword>